<organism evidence="2 3">
    <name type="scientific">Zancudomyces culisetae</name>
    <name type="common">Gut fungus</name>
    <name type="synonym">Smittium culisetae</name>
    <dbReference type="NCBI Taxonomy" id="1213189"/>
    <lineage>
        <taxon>Eukaryota</taxon>
        <taxon>Fungi</taxon>
        <taxon>Fungi incertae sedis</taxon>
        <taxon>Zoopagomycota</taxon>
        <taxon>Kickxellomycotina</taxon>
        <taxon>Harpellomycetes</taxon>
        <taxon>Harpellales</taxon>
        <taxon>Legeriomycetaceae</taxon>
        <taxon>Zancudomyces</taxon>
    </lineage>
</organism>
<accession>A0A1R1PQE6</accession>
<feature type="region of interest" description="Disordered" evidence="1">
    <location>
        <begin position="176"/>
        <end position="199"/>
    </location>
</feature>
<feature type="compositionally biased region" description="Polar residues" evidence="1">
    <location>
        <begin position="277"/>
        <end position="300"/>
    </location>
</feature>
<protein>
    <submittedName>
        <fullName evidence="2">Uncharacterized protein</fullName>
    </submittedName>
</protein>
<keyword evidence="3" id="KW-1185">Reference proteome</keyword>
<proteinExistence type="predicted"/>
<comment type="caution">
    <text evidence="2">The sequence shown here is derived from an EMBL/GenBank/DDBJ whole genome shotgun (WGS) entry which is preliminary data.</text>
</comment>
<feature type="compositionally biased region" description="Basic and acidic residues" evidence="1">
    <location>
        <begin position="34"/>
        <end position="44"/>
    </location>
</feature>
<feature type="region of interest" description="Disordered" evidence="1">
    <location>
        <begin position="212"/>
        <end position="305"/>
    </location>
</feature>
<dbReference type="Proteomes" id="UP000188320">
    <property type="component" value="Unassembled WGS sequence"/>
</dbReference>
<feature type="compositionally biased region" description="Basic and acidic residues" evidence="1">
    <location>
        <begin position="1"/>
        <end position="11"/>
    </location>
</feature>
<name>A0A1R1PQE6_ZANCU</name>
<sequence length="366" mass="41332">MVGEVEEKGYEIKGMQNNSGRRNSGGNRGSRNRNIGEDIRKVDLLVENEINESLNRISSNNEESDSTKEENEPDIEKGKDFGAKKELLGEKYEQNRQIEEEGEGERENEKEKTKGQEVSTNSVNSELELNTKIFKSYQTVVKETEKLFDFLAESIVAQPDHRYNLRYDASVFPGEIERPPGRASVRSKIRPSPDVRQNFNITSDSQRRLTLDRRGSNRYHINNNNNNNNNNNINNNINNNNSQLSQPKSQPQSQLRSQPQSWLQSSASRSSLLKRNINATPKTSASYKQPLPNINSSASIHSKRSQKSEFVDASTFNLIRQRVNGLSTSLVPEGSTSISLQRIVPSGSQRVAQDLETVNLKNIPID</sequence>
<evidence type="ECO:0000256" key="1">
    <source>
        <dbReference type="SAM" id="MobiDB-lite"/>
    </source>
</evidence>
<evidence type="ECO:0000313" key="2">
    <source>
        <dbReference type="EMBL" id="OMH83190.1"/>
    </source>
</evidence>
<dbReference type="EMBL" id="LSSK01000483">
    <property type="protein sequence ID" value="OMH83190.1"/>
    <property type="molecule type" value="Genomic_DNA"/>
</dbReference>
<dbReference type="AlphaFoldDB" id="A0A1R1PQE6"/>
<feature type="compositionally biased region" description="Polar residues" evidence="1">
    <location>
        <begin position="51"/>
        <end position="61"/>
    </location>
</feature>
<evidence type="ECO:0000313" key="3">
    <source>
        <dbReference type="Proteomes" id="UP000188320"/>
    </source>
</evidence>
<gene>
    <name evidence="2" type="ORF">AX774_g3303</name>
</gene>
<feature type="compositionally biased region" description="Low complexity" evidence="1">
    <location>
        <begin position="221"/>
        <end position="273"/>
    </location>
</feature>
<reference evidence="3" key="1">
    <citation type="submission" date="2017-01" db="EMBL/GenBank/DDBJ databases">
        <authorList>
            <person name="Wang Y."/>
            <person name="White M."/>
            <person name="Kvist S."/>
            <person name="Moncalvo J.-M."/>
        </authorList>
    </citation>
    <scope>NUCLEOTIDE SEQUENCE [LARGE SCALE GENOMIC DNA]</scope>
    <source>
        <strain evidence="3">COL-18-3</strain>
    </source>
</reference>
<feature type="compositionally biased region" description="Basic and acidic residues" evidence="1">
    <location>
        <begin position="65"/>
        <end position="115"/>
    </location>
</feature>
<feature type="region of interest" description="Disordered" evidence="1">
    <location>
        <begin position="1"/>
        <end position="122"/>
    </location>
</feature>